<evidence type="ECO:0000256" key="2">
    <source>
        <dbReference type="ARBA" id="ARBA00022679"/>
    </source>
</evidence>
<feature type="domain" description="Helicase ATP-binding" evidence="15">
    <location>
        <begin position="285"/>
        <end position="448"/>
    </location>
</feature>
<protein>
    <recommendedName>
        <fullName evidence="1">RNA helicase</fullName>
        <ecNumber evidence="1">3.6.4.13</ecNumber>
    </recommendedName>
</protein>
<keyword evidence="19" id="KW-1185">Reference proteome</keyword>
<dbReference type="PROSITE" id="PS51194">
    <property type="entry name" value="HELICASE_CTER"/>
    <property type="match status" value="1"/>
</dbReference>
<dbReference type="CDD" id="cd20335">
    <property type="entry name" value="BRcat_RBR"/>
    <property type="match status" value="1"/>
</dbReference>
<keyword evidence="2" id="KW-0808">Transferase</keyword>
<keyword evidence="6" id="KW-0863">Zinc-finger</keyword>
<evidence type="ECO:0000256" key="11">
    <source>
        <dbReference type="ARBA" id="ARBA00022840"/>
    </source>
</evidence>
<evidence type="ECO:0000259" key="16">
    <source>
        <dbReference type="PROSITE" id="PS51194"/>
    </source>
</evidence>
<evidence type="ECO:0000256" key="8">
    <source>
        <dbReference type="ARBA" id="ARBA00022801"/>
    </source>
</evidence>
<dbReference type="PANTHER" id="PTHR18934">
    <property type="entry name" value="ATP-DEPENDENT RNA HELICASE"/>
    <property type="match status" value="1"/>
</dbReference>
<evidence type="ECO:0000259" key="17">
    <source>
        <dbReference type="PROSITE" id="PS51873"/>
    </source>
</evidence>
<dbReference type="SUPFAM" id="SSF52540">
    <property type="entry name" value="P-loop containing nucleoside triphosphate hydrolases"/>
    <property type="match status" value="1"/>
</dbReference>
<evidence type="ECO:0000256" key="7">
    <source>
        <dbReference type="ARBA" id="ARBA00022786"/>
    </source>
</evidence>
<dbReference type="PANTHER" id="PTHR18934:SF91">
    <property type="entry name" value="PRE-MRNA-SPLICING FACTOR ATP-DEPENDENT RNA HELICASE PRP16"/>
    <property type="match status" value="1"/>
</dbReference>
<evidence type="ECO:0000256" key="6">
    <source>
        <dbReference type="ARBA" id="ARBA00022771"/>
    </source>
</evidence>
<dbReference type="EC" id="3.6.4.13" evidence="1"/>
<keyword evidence="5" id="KW-0547">Nucleotide-binding</keyword>
<dbReference type="SUPFAM" id="SSF57850">
    <property type="entry name" value="RING/U-box"/>
    <property type="match status" value="1"/>
</dbReference>
<dbReference type="InterPro" id="IPR027417">
    <property type="entry name" value="P-loop_NTPase"/>
</dbReference>
<dbReference type="InterPro" id="IPR014001">
    <property type="entry name" value="Helicase_ATP-bd"/>
</dbReference>
<keyword evidence="10" id="KW-0862">Zinc</keyword>
<feature type="region of interest" description="Disordered" evidence="14">
    <location>
        <begin position="577"/>
        <end position="598"/>
    </location>
</feature>
<dbReference type="CDD" id="cd18791">
    <property type="entry name" value="SF2_C_RHA"/>
    <property type="match status" value="1"/>
</dbReference>
<sequence length="1715" mass="192519">MAHAQALHDFELEEKGSSLSQAESMENNPLEVETVGEAVKPTNVECQSKKKSHREEQNKRKSGISSPSTEKGYTLVIVPPKSLNVSQGIMTKYLKECLGNEFKFFLKDTKVVEGSTCQFTFAFQSGNQAKKAEQLLKENIRASGENVKVTVVKEDPKAATEIIISKCKKELQEKIQLVKEKHAVKLKEVETRLNVLRVPKHISLEEFEKIESEREAIKQKRHELQQQQEEFEQFCSQMFENLSAQTGQPYSSVEKTIKKLRMSLGRECHRLDEALPMYARKSSIVETIKKNQVSVVLGETGSGKSTQMTQYLYEADFAENGLIVCTQPRKLAATSLASHVAQEMGGALGQIVGCHVGGNIQASKSTGIVYATDHILLNECLRDPSLSKYSCIIVDEAHERSIYTDLLLGMIKKSLALRPELRVVITSATINPTLFVTYFNQCPVLKVSGRMFPVDVIWRDGTSSSGNYLQEAVEKVREIHRGEGQGDILVFLTSPAETERACDYLKKMEPVNENLVCLPLHGKLQQEEQRRVFNEETNKRKVIFATNCAETSITIPGIKYVVDTGLVKEMKFEPKRNKSSLEVTTTNKSSAEQRRGRAGRTQAGKCYRLYSEEDYETMEDGSRPEILRVHLGQAVLKLMELGIEDITKFDFVESPPLESIELALELLKSLGAIANGKLTELGHRIAKVPVEPRLAKLVFNGIDQGISADAVALAAIATVSGSVFFRMGTEEEKQLADQKKVVFCHNGGDLLTVLEVYRQYLQQPKGKRNKWAFDKSLNAKSLRLTEDTVKELNLALKNELNIEVSTAVQQNEDTDLKLQRILFSCYANNLCVFTGHEKAGYKVVSLNHCVQLHPSSALKFLGTTPKFMVFEQLLKTSRDFVINATPVEESWLQEMIMTGAVKYNMDDLMSAVLTQVTLPCSPDLMTLAFRGFQGRKMLDRVQEKVSKACDDSLVVLEKDEKSGQVKAYVPLNYTSTALSVVEDHLEETRRSLRSEDREEKLKGSSGTRIVWGKGGEVQEVLMSHMFRTVTVGDVEDGKMVLDYLRSFGDVVRHRFIEKNGKTRVFATFKISDKAAKAVESSADIKPSDATPDGVHVQLSHFAVRATWVRRPGKGTGNIEFFNAEDYSHTRSSIHSLMIKSRRVVFQVDRFCPEERLFMRGLDPETTEEDVMSAIEVMLPSVKVKKVILHRKPGFETTDETLESQRKFLAERVGDFTTPQKLSISMVKPRPNNFLGCAHIKFQDFNEGEAAVRGLNGKGIPGIGNVTLQPNLSTKLPCPRNVFSIIEEELQTVIKELQERFGKAITVKVKNQDISKRVLLEIHSDSTEHFLLATKVLNESLNGDTIDCNISNSLETLLTNPVKEVLRSIEKGTGAAIYQDWKNKVLKIHGSQASRESAKRAINDFLNDSIVNDSHPWQIHLRGPSKPRGLLKALFNRFGVNLLGLQEIPGVQRIHVEFHNHVLQVVSSHEAQETINRCLEECCQSILSDSPQTLQCDYPEPQISCCICLCDLDETAEVYRLACCGHAFDKTCVIQQIKSGDVPLKCVAESCGEPLVWRDLQNLLTQSERKSLACSALDMYVRRNPDTVKYCPTADCEMVYRVSSDGRCYKCEACLAETCTSCHTQYHNGLTCTMFKSEKKVEGSLKEWMMKVPDNRKCCPKCNTPIEKNEGCNHMTCSQCKSHMCWLCLEVFPSGEQVYDHQRHCPKRTLLSGLGL</sequence>
<dbReference type="Gene3D" id="1.20.120.1750">
    <property type="match status" value="1"/>
</dbReference>
<keyword evidence="4" id="KW-0677">Repeat</keyword>
<dbReference type="InterPro" id="IPR011709">
    <property type="entry name" value="DEAD-box_helicase_OB_fold"/>
</dbReference>
<evidence type="ECO:0000256" key="1">
    <source>
        <dbReference type="ARBA" id="ARBA00012552"/>
    </source>
</evidence>
<dbReference type="PROSITE" id="PS51192">
    <property type="entry name" value="HELICASE_ATP_BIND_1"/>
    <property type="match status" value="1"/>
</dbReference>
<dbReference type="Gene3D" id="3.40.50.300">
    <property type="entry name" value="P-loop containing nucleotide triphosphate hydrolases"/>
    <property type="match status" value="2"/>
</dbReference>
<dbReference type="CDD" id="cd22585">
    <property type="entry name" value="Rcat_RBR_DEAH12-like"/>
    <property type="match status" value="1"/>
</dbReference>
<comment type="similarity">
    <text evidence="12">Belongs to the DEAD box helicase family. DEAH subfamily. PRP16 sub-subfamily.</text>
</comment>
<dbReference type="PROSITE" id="PS51873">
    <property type="entry name" value="TRIAD"/>
    <property type="match status" value="1"/>
</dbReference>
<dbReference type="InterPro" id="IPR002867">
    <property type="entry name" value="IBR_dom"/>
</dbReference>
<dbReference type="SUPFAM" id="SSF54928">
    <property type="entry name" value="RNA-binding domain, RBD"/>
    <property type="match status" value="1"/>
</dbReference>
<dbReference type="Pfam" id="PF04408">
    <property type="entry name" value="WHD_HA2"/>
    <property type="match status" value="1"/>
</dbReference>
<dbReference type="Pfam" id="PF00270">
    <property type="entry name" value="DEAD"/>
    <property type="match status" value="1"/>
</dbReference>
<evidence type="ECO:0000313" key="19">
    <source>
        <dbReference type="Proteomes" id="UP001159405"/>
    </source>
</evidence>
<organism evidence="18 19">
    <name type="scientific">Porites lobata</name>
    <dbReference type="NCBI Taxonomy" id="104759"/>
    <lineage>
        <taxon>Eukaryota</taxon>
        <taxon>Metazoa</taxon>
        <taxon>Cnidaria</taxon>
        <taxon>Anthozoa</taxon>
        <taxon>Hexacorallia</taxon>
        <taxon>Scleractinia</taxon>
        <taxon>Fungiina</taxon>
        <taxon>Poritidae</taxon>
        <taxon>Porites</taxon>
    </lineage>
</organism>
<feature type="domain" description="Helicase C-terminal" evidence="16">
    <location>
        <begin position="468"/>
        <end position="642"/>
    </location>
</feature>
<keyword evidence="11" id="KW-0067">ATP-binding</keyword>
<dbReference type="InterPro" id="IPR011545">
    <property type="entry name" value="DEAD/DEAH_box_helicase_dom"/>
</dbReference>
<feature type="domain" description="RING-type" evidence="17">
    <location>
        <begin position="1500"/>
        <end position="1704"/>
    </location>
</feature>
<feature type="region of interest" description="Disordered" evidence="14">
    <location>
        <begin position="1"/>
        <end position="68"/>
    </location>
</feature>
<dbReference type="Pfam" id="PF07717">
    <property type="entry name" value="OB_NTP_bind"/>
    <property type="match status" value="1"/>
</dbReference>
<evidence type="ECO:0000256" key="13">
    <source>
        <dbReference type="SAM" id="Coils"/>
    </source>
</evidence>
<name>A0ABN8QB47_9CNID</name>
<dbReference type="SMART" id="SM00490">
    <property type="entry name" value="HELICc"/>
    <property type="match status" value="1"/>
</dbReference>
<feature type="compositionally biased region" description="Polar residues" evidence="14">
    <location>
        <begin position="17"/>
        <end position="27"/>
    </location>
</feature>
<evidence type="ECO:0000256" key="12">
    <source>
        <dbReference type="ARBA" id="ARBA00038040"/>
    </source>
</evidence>
<feature type="compositionally biased region" description="Basic and acidic residues" evidence="14">
    <location>
        <begin position="1"/>
        <end position="16"/>
    </location>
</feature>
<feature type="compositionally biased region" description="Polar residues" evidence="14">
    <location>
        <begin position="580"/>
        <end position="590"/>
    </location>
</feature>
<evidence type="ECO:0000259" key="15">
    <source>
        <dbReference type="PROSITE" id="PS51192"/>
    </source>
</evidence>
<dbReference type="InterPro" id="IPR001650">
    <property type="entry name" value="Helicase_C-like"/>
</dbReference>
<reference evidence="18 19" key="1">
    <citation type="submission" date="2022-05" db="EMBL/GenBank/DDBJ databases">
        <authorList>
            <consortium name="Genoscope - CEA"/>
            <person name="William W."/>
        </authorList>
    </citation>
    <scope>NUCLEOTIDE SEQUENCE [LARGE SCALE GENOMIC DNA]</scope>
</reference>
<dbReference type="Pfam" id="PF00271">
    <property type="entry name" value="Helicase_C"/>
    <property type="match status" value="1"/>
</dbReference>
<dbReference type="SMART" id="SM00647">
    <property type="entry name" value="IBR"/>
    <property type="match status" value="2"/>
</dbReference>
<dbReference type="Proteomes" id="UP001159405">
    <property type="component" value="Unassembled WGS sequence"/>
</dbReference>
<keyword evidence="7" id="KW-0833">Ubl conjugation pathway</keyword>
<evidence type="ECO:0000256" key="5">
    <source>
        <dbReference type="ARBA" id="ARBA00022741"/>
    </source>
</evidence>
<dbReference type="Gene3D" id="1.20.120.1080">
    <property type="match status" value="1"/>
</dbReference>
<evidence type="ECO:0000256" key="9">
    <source>
        <dbReference type="ARBA" id="ARBA00022806"/>
    </source>
</evidence>
<dbReference type="Pfam" id="PF22191">
    <property type="entry name" value="IBR_1"/>
    <property type="match status" value="1"/>
</dbReference>
<dbReference type="InterPro" id="IPR012677">
    <property type="entry name" value="Nucleotide-bd_a/b_plait_sf"/>
</dbReference>
<evidence type="ECO:0000313" key="18">
    <source>
        <dbReference type="EMBL" id="CAH3161036.1"/>
    </source>
</evidence>
<gene>
    <name evidence="18" type="ORF">PLOB_00004350</name>
</gene>
<dbReference type="EMBL" id="CALNXK010000119">
    <property type="protein sequence ID" value="CAH3161036.1"/>
    <property type="molecule type" value="Genomic_DNA"/>
</dbReference>
<dbReference type="CDD" id="cd17917">
    <property type="entry name" value="DEXHc_RHA-like"/>
    <property type="match status" value="1"/>
</dbReference>
<evidence type="ECO:0000256" key="3">
    <source>
        <dbReference type="ARBA" id="ARBA00022723"/>
    </source>
</evidence>
<dbReference type="InterPro" id="IPR056245">
    <property type="entry name" value="KH_DEAH11/12"/>
</dbReference>
<dbReference type="InterPro" id="IPR035979">
    <property type="entry name" value="RBD_domain_sf"/>
</dbReference>
<feature type="coiled-coil region" evidence="13">
    <location>
        <begin position="168"/>
        <end position="237"/>
    </location>
</feature>
<keyword evidence="3" id="KW-0479">Metal-binding</keyword>
<dbReference type="Pfam" id="PF01485">
    <property type="entry name" value="IBR"/>
    <property type="match status" value="1"/>
</dbReference>
<dbReference type="Pfam" id="PF24471">
    <property type="entry name" value="KH_DEAH11"/>
    <property type="match status" value="1"/>
</dbReference>
<evidence type="ECO:0000256" key="4">
    <source>
        <dbReference type="ARBA" id="ARBA00022737"/>
    </source>
</evidence>
<dbReference type="InterPro" id="IPR044066">
    <property type="entry name" value="TRIAD_supradom"/>
</dbReference>
<dbReference type="Gene3D" id="3.30.70.330">
    <property type="match status" value="1"/>
</dbReference>
<dbReference type="InterPro" id="IPR007502">
    <property type="entry name" value="Helicase-assoc_dom"/>
</dbReference>
<dbReference type="CDD" id="cd00590">
    <property type="entry name" value="RRM_SF"/>
    <property type="match status" value="1"/>
</dbReference>
<accession>A0ABN8QB47</accession>
<dbReference type="InterPro" id="IPR002464">
    <property type="entry name" value="DNA/RNA_helicase_DEAH_CS"/>
</dbReference>
<keyword evidence="8" id="KW-0378">Hydrolase</keyword>
<evidence type="ECO:0000256" key="10">
    <source>
        <dbReference type="ARBA" id="ARBA00022833"/>
    </source>
</evidence>
<comment type="caution">
    <text evidence="18">The sequence shown here is derived from an EMBL/GenBank/DDBJ whole genome shotgun (WGS) entry which is preliminary data.</text>
</comment>
<proteinExistence type="inferred from homology"/>
<dbReference type="SMART" id="SM00487">
    <property type="entry name" value="DEXDc"/>
    <property type="match status" value="1"/>
</dbReference>
<keyword evidence="13" id="KW-0175">Coiled coil</keyword>
<keyword evidence="9" id="KW-0347">Helicase</keyword>
<dbReference type="PROSITE" id="PS00690">
    <property type="entry name" value="DEAH_ATP_HELICASE"/>
    <property type="match status" value="1"/>
</dbReference>
<dbReference type="InterPro" id="IPR048333">
    <property type="entry name" value="HA2_WH"/>
</dbReference>
<evidence type="ECO:0000256" key="14">
    <source>
        <dbReference type="SAM" id="MobiDB-lite"/>
    </source>
</evidence>
<dbReference type="SMART" id="SM00847">
    <property type="entry name" value="HA2"/>
    <property type="match status" value="1"/>
</dbReference>